<protein>
    <submittedName>
        <fullName evidence="3">Uncharacterized protein</fullName>
    </submittedName>
</protein>
<dbReference type="HOGENOM" id="CLU_540821_0_0_1"/>
<feature type="compositionally biased region" description="Low complexity" evidence="2">
    <location>
        <begin position="170"/>
        <end position="187"/>
    </location>
</feature>
<dbReference type="EMBL" id="KN846953">
    <property type="protein sequence ID" value="KIV80642.1"/>
    <property type="molecule type" value="Genomic_DNA"/>
</dbReference>
<feature type="region of interest" description="Disordered" evidence="2">
    <location>
        <begin position="335"/>
        <end position="363"/>
    </location>
</feature>
<feature type="compositionally biased region" description="Polar residues" evidence="2">
    <location>
        <begin position="218"/>
        <end position="227"/>
    </location>
</feature>
<name>A0A0D1YCC9_9EURO</name>
<evidence type="ECO:0000256" key="2">
    <source>
        <dbReference type="SAM" id="MobiDB-lite"/>
    </source>
</evidence>
<reference evidence="3 4" key="1">
    <citation type="submission" date="2015-01" db="EMBL/GenBank/DDBJ databases">
        <title>The Genome Sequence of Exophiala sideris CBS121828.</title>
        <authorList>
            <consortium name="The Broad Institute Genomics Platform"/>
            <person name="Cuomo C."/>
            <person name="de Hoog S."/>
            <person name="Gorbushina A."/>
            <person name="Stielow B."/>
            <person name="Teixiera M."/>
            <person name="Abouelleil A."/>
            <person name="Chapman S.B."/>
            <person name="Priest M."/>
            <person name="Young S.K."/>
            <person name="Wortman J."/>
            <person name="Nusbaum C."/>
            <person name="Birren B."/>
        </authorList>
    </citation>
    <scope>NUCLEOTIDE SEQUENCE [LARGE SCALE GENOMIC DNA]</scope>
    <source>
        <strain evidence="3 4">CBS 121828</strain>
    </source>
</reference>
<proteinExistence type="predicted"/>
<gene>
    <name evidence="3" type="ORF">PV11_08130</name>
</gene>
<feature type="region of interest" description="Disordered" evidence="2">
    <location>
        <begin position="202"/>
        <end position="234"/>
    </location>
</feature>
<dbReference type="Proteomes" id="UP000053599">
    <property type="component" value="Unassembled WGS sequence"/>
</dbReference>
<feature type="compositionally biased region" description="Low complexity" evidence="2">
    <location>
        <begin position="202"/>
        <end position="216"/>
    </location>
</feature>
<keyword evidence="1" id="KW-0175">Coiled coil</keyword>
<feature type="coiled-coil region" evidence="1">
    <location>
        <begin position="394"/>
        <end position="425"/>
    </location>
</feature>
<evidence type="ECO:0000256" key="1">
    <source>
        <dbReference type="SAM" id="Coils"/>
    </source>
</evidence>
<dbReference type="OrthoDB" id="9977870at2759"/>
<evidence type="ECO:0000313" key="3">
    <source>
        <dbReference type="EMBL" id="KIV80642.1"/>
    </source>
</evidence>
<evidence type="ECO:0000313" key="4">
    <source>
        <dbReference type="Proteomes" id="UP000053599"/>
    </source>
</evidence>
<organism evidence="3 4">
    <name type="scientific">Exophiala sideris</name>
    <dbReference type="NCBI Taxonomy" id="1016849"/>
    <lineage>
        <taxon>Eukaryota</taxon>
        <taxon>Fungi</taxon>
        <taxon>Dikarya</taxon>
        <taxon>Ascomycota</taxon>
        <taxon>Pezizomycotina</taxon>
        <taxon>Eurotiomycetes</taxon>
        <taxon>Chaetothyriomycetidae</taxon>
        <taxon>Chaetothyriales</taxon>
        <taxon>Herpotrichiellaceae</taxon>
        <taxon>Exophiala</taxon>
    </lineage>
</organism>
<dbReference type="AlphaFoldDB" id="A0A0D1YCC9"/>
<feature type="region of interest" description="Disordered" evidence="2">
    <location>
        <begin position="97"/>
        <end position="190"/>
    </location>
</feature>
<sequence length="486" mass="54439">MTALDYSWPSIADMPISTVTPDWKSSRSASRTWTVPAQLIDQDSYNASVLRLGSTTSEDDLDDRIALEAQSLDLLPVHVTPDIDSLTSSLSSTTVTSESINHSSIQSQSTAPTSCASSEHRPATRSSYVSERSPTHSEAPSSRSQPDKKRNSPLKRGFRKMTGFRKRRSGSVALTSSTLSSISSDADTNQAEEALVDMRSPLSIKSSKSSWSQPLSATKLSSESSAPVDQEAVKRSMESKDLLNLRMSQLEEKARFLEFQTSLISQLAARKEQKRSEKRIEHDQVIAEQIHKNDRAIEALEARQLEEEMKMQKEQELEKRAVLVRLRHMEAYCHNPTPPPTLNPSSGPDATESAFPSRKVTDKDYHNLAQQYRERDVMDTLHASKINVLRGKQKKAVERLMARKERELENMEKEQEKEIAGIDQDFAAQEAELRLALDAKRGRLETRWKTQALIERTRLERAKGLKHAALPDVLLNDASPFSGLAT</sequence>
<accession>A0A0D1YCC9</accession>
<feature type="compositionally biased region" description="Basic residues" evidence="2">
    <location>
        <begin position="151"/>
        <end position="169"/>
    </location>
</feature>
<feature type="compositionally biased region" description="Polar residues" evidence="2">
    <location>
        <begin position="100"/>
        <end position="117"/>
    </location>
</feature>
<feature type="compositionally biased region" description="Polar residues" evidence="2">
    <location>
        <begin position="124"/>
        <end position="144"/>
    </location>
</feature>
<dbReference type="STRING" id="1016849.A0A0D1YCC9"/>